<name>A0A1V3J353_9PAST</name>
<dbReference type="AlphaFoldDB" id="A0A1V3J353"/>
<dbReference type="RefSeq" id="WP_077477885.1">
    <property type="nucleotide sequence ID" value="NZ_MLHL01000015.1"/>
</dbReference>
<gene>
    <name evidence="2" type="ORF">BKK52_03250</name>
</gene>
<keyword evidence="1" id="KW-0812">Transmembrane</keyword>
<protein>
    <recommendedName>
        <fullName evidence="4">VWFA domain-containing protein</fullName>
    </recommendedName>
</protein>
<evidence type="ECO:0000313" key="2">
    <source>
        <dbReference type="EMBL" id="OOF49543.1"/>
    </source>
</evidence>
<evidence type="ECO:0000256" key="1">
    <source>
        <dbReference type="SAM" id="Phobius"/>
    </source>
</evidence>
<keyword evidence="1" id="KW-1133">Transmembrane helix</keyword>
<evidence type="ECO:0008006" key="4">
    <source>
        <dbReference type="Google" id="ProtNLM"/>
    </source>
</evidence>
<dbReference type="OrthoDB" id="8906291at2"/>
<dbReference type="EMBL" id="MLHL01000015">
    <property type="protein sequence ID" value="OOF49543.1"/>
    <property type="molecule type" value="Genomic_DNA"/>
</dbReference>
<accession>A0A1V3J353</accession>
<keyword evidence="1" id="KW-0472">Membrane</keyword>
<reference evidence="2 3" key="1">
    <citation type="submission" date="2016-10" db="EMBL/GenBank/DDBJ databases">
        <title>Rodentibacter gen. nov. and new species.</title>
        <authorList>
            <person name="Christensen H."/>
        </authorList>
    </citation>
    <scope>NUCLEOTIDE SEQUENCE [LARGE SCALE GENOMIC DNA]</scope>
    <source>
        <strain evidence="2 3">H1987082031</strain>
    </source>
</reference>
<keyword evidence="3" id="KW-1185">Reference proteome</keyword>
<organism evidence="2 3">
    <name type="scientific">Rodentibacter trehalosifermentans</name>
    <dbReference type="NCBI Taxonomy" id="1908263"/>
    <lineage>
        <taxon>Bacteria</taxon>
        <taxon>Pseudomonadati</taxon>
        <taxon>Pseudomonadota</taxon>
        <taxon>Gammaproteobacteria</taxon>
        <taxon>Pasteurellales</taxon>
        <taxon>Pasteurellaceae</taxon>
        <taxon>Rodentibacter</taxon>
    </lineage>
</organism>
<dbReference type="Proteomes" id="UP000189161">
    <property type="component" value="Unassembled WGS sequence"/>
</dbReference>
<evidence type="ECO:0000313" key="3">
    <source>
        <dbReference type="Proteomes" id="UP000189161"/>
    </source>
</evidence>
<sequence>MSKRRKKQENNYIVWGVILLIFVIVFVGGGVYYWHSSNKEQINKQTLCPVSGPVAHTVLLIDKTDPLNFTQKQALQVLINNLMDSQIDKGELVSVFALGEDFKENNETILEICNPGDGKDKSEWTANLKRLKTQYEDKFMAPILKITNELIDLEPAKKSPIMEQIQMVSINGFRKHNIQGKKSLIIVSDMLQNTDDFSMYKMPKLNYEAFEKQNYATKVQSHLDSVRVKIIYLMNNPKLQTRSNLLFWENFFNKANARIIEVRPLEG</sequence>
<comment type="caution">
    <text evidence="2">The sequence shown here is derived from an EMBL/GenBank/DDBJ whole genome shotgun (WGS) entry which is preliminary data.</text>
</comment>
<feature type="transmembrane region" description="Helical" evidence="1">
    <location>
        <begin position="12"/>
        <end position="34"/>
    </location>
</feature>
<proteinExistence type="predicted"/>